<evidence type="ECO:0000313" key="2">
    <source>
        <dbReference type="EMBL" id="PPC78853.1"/>
    </source>
</evidence>
<dbReference type="Pfam" id="PF02405">
    <property type="entry name" value="MlaE"/>
    <property type="match status" value="1"/>
</dbReference>
<feature type="transmembrane region" description="Helical" evidence="1">
    <location>
        <begin position="181"/>
        <end position="202"/>
    </location>
</feature>
<name>A0A2S5KVW5_9PROT</name>
<evidence type="ECO:0000313" key="3">
    <source>
        <dbReference type="Proteomes" id="UP000238196"/>
    </source>
</evidence>
<sequence>MAAMSSSRQNDVSERSSAYWLIEQVDNHCLVFFRGHWQRHGELPSGQWLIRQLVSRTDTLTLDGSQIQSWSSVLPALLFTLQQHCQQQGIALLLKQFPAGIEPVLRLASQRTQGLEHTLPPLSVLAHLGNWGLDLGSRVGRFMHMTLECGVLAWRVMCSPRRSMVRAVDVLTQLCEVGASALMIVLIINLLVGGILGFVGLIQLQQFGAHVFLADMVGIAMVREMAAIMTAIAVAGRSGAAFAANLATMQANEEIDALQTFGVRPLEHLLLPRLAAMVAVMPLLYIYGCAAGIVGGLLVAVSSSDLTVLGYLTRTGHAVDVQHFIIGALKSLCFGGFIGLVSCQIGLQAGRSAEAVGRAATAAVVTACIGVITLDAAFALLTYYLGV</sequence>
<dbReference type="InterPro" id="IPR030802">
    <property type="entry name" value="Permease_MalE"/>
</dbReference>
<dbReference type="Proteomes" id="UP000238196">
    <property type="component" value="Unassembled WGS sequence"/>
</dbReference>
<keyword evidence="1" id="KW-0472">Membrane</keyword>
<evidence type="ECO:0000256" key="1">
    <source>
        <dbReference type="SAM" id="Phobius"/>
    </source>
</evidence>
<feature type="transmembrane region" description="Helical" evidence="1">
    <location>
        <begin position="321"/>
        <end position="347"/>
    </location>
</feature>
<dbReference type="AlphaFoldDB" id="A0A2S5KVW5"/>
<accession>A0A2S5KVW5</accession>
<feature type="transmembrane region" description="Helical" evidence="1">
    <location>
        <begin position="359"/>
        <end position="385"/>
    </location>
</feature>
<feature type="transmembrane region" description="Helical" evidence="1">
    <location>
        <begin position="274"/>
        <end position="301"/>
    </location>
</feature>
<dbReference type="GO" id="GO:0005548">
    <property type="term" value="F:phospholipid transporter activity"/>
    <property type="evidence" value="ECO:0007669"/>
    <property type="project" value="TreeGrafter"/>
</dbReference>
<keyword evidence="1" id="KW-0812">Transmembrane</keyword>
<reference evidence="2 3" key="1">
    <citation type="submission" date="2018-02" db="EMBL/GenBank/DDBJ databases">
        <title>novel marine gammaproteobacteria from coastal saline agro ecosystem.</title>
        <authorList>
            <person name="Krishnan R."/>
            <person name="Ramesh Kumar N."/>
        </authorList>
    </citation>
    <scope>NUCLEOTIDE SEQUENCE [LARGE SCALE GENOMIC DNA]</scope>
    <source>
        <strain evidence="2 3">228</strain>
    </source>
</reference>
<protein>
    <submittedName>
        <fullName evidence="2">ABC transporter permease</fullName>
    </submittedName>
</protein>
<gene>
    <name evidence="2" type="ORF">C4K68_03165</name>
</gene>
<proteinExistence type="predicted"/>
<keyword evidence="1" id="KW-1133">Transmembrane helix</keyword>
<dbReference type="EMBL" id="PRLP01000009">
    <property type="protein sequence ID" value="PPC78853.1"/>
    <property type="molecule type" value="Genomic_DNA"/>
</dbReference>
<dbReference type="InterPro" id="IPR036513">
    <property type="entry name" value="STAS_dom_sf"/>
</dbReference>
<comment type="caution">
    <text evidence="2">The sequence shown here is derived from an EMBL/GenBank/DDBJ whole genome shotgun (WGS) entry which is preliminary data.</text>
</comment>
<dbReference type="PANTHER" id="PTHR30188:SF3">
    <property type="entry name" value="ABC TRANSPORTER PERMEASE"/>
    <property type="match status" value="1"/>
</dbReference>
<dbReference type="GO" id="GO:0043190">
    <property type="term" value="C:ATP-binding cassette (ABC) transporter complex"/>
    <property type="evidence" value="ECO:0007669"/>
    <property type="project" value="InterPro"/>
</dbReference>
<organism evidence="2 3">
    <name type="scientific">Proteobacteria bacterium 228</name>
    <dbReference type="NCBI Taxonomy" id="2083153"/>
    <lineage>
        <taxon>Bacteria</taxon>
        <taxon>Pseudomonadati</taxon>
        <taxon>Pseudomonadota</taxon>
    </lineage>
</organism>
<dbReference type="PANTHER" id="PTHR30188">
    <property type="entry name" value="ABC TRANSPORTER PERMEASE PROTEIN-RELATED"/>
    <property type="match status" value="1"/>
</dbReference>
<dbReference type="SUPFAM" id="SSF52091">
    <property type="entry name" value="SpoIIaa-like"/>
    <property type="match status" value="1"/>
</dbReference>